<proteinExistence type="predicted"/>
<evidence type="ECO:0000313" key="1">
    <source>
        <dbReference type="EMBL" id="EKF26383.1"/>
    </source>
</evidence>
<dbReference type="EMBL" id="AHKC01020945">
    <property type="protein sequence ID" value="EKF26383.1"/>
    <property type="molecule type" value="Genomic_DNA"/>
</dbReference>
<reference evidence="1 2" key="1">
    <citation type="journal article" date="2012" name="BMC Genomics">
        <title>Comparative genomic analysis of human infective Trypanosoma cruzi lineages with the bat-restricted subspecies T. cruzi marinkellei.</title>
        <authorList>
            <person name="Franzen O."/>
            <person name="Talavera-Lopez C."/>
            <person name="Ochaya S."/>
            <person name="Butler C.E."/>
            <person name="Messenger L.A."/>
            <person name="Lewis M.D."/>
            <person name="Llewellyn M.S."/>
            <person name="Marinkelle C.J."/>
            <person name="Tyler K.M."/>
            <person name="Miles M.A."/>
            <person name="Andersson B."/>
        </authorList>
    </citation>
    <scope>NUCLEOTIDE SEQUENCE [LARGE SCALE GENOMIC DNA]</scope>
    <source>
        <strain evidence="1 2">B7</strain>
    </source>
</reference>
<keyword evidence="2" id="KW-1185">Reference proteome</keyword>
<feature type="non-terminal residue" evidence="1">
    <location>
        <position position="14"/>
    </location>
</feature>
<comment type="caution">
    <text evidence="1">The sequence shown here is derived from an EMBL/GenBank/DDBJ whole genome shotgun (WGS) entry which is preliminary data.</text>
</comment>
<evidence type="ECO:0000313" key="2">
    <source>
        <dbReference type="Proteomes" id="UP000007350"/>
    </source>
</evidence>
<sequence>MAEFADSTVHGCVS</sequence>
<organism evidence="1 2">
    <name type="scientific">Trypanosoma cruzi marinkellei</name>
    <dbReference type="NCBI Taxonomy" id="85056"/>
    <lineage>
        <taxon>Eukaryota</taxon>
        <taxon>Discoba</taxon>
        <taxon>Euglenozoa</taxon>
        <taxon>Kinetoplastea</taxon>
        <taxon>Metakinetoplastina</taxon>
        <taxon>Trypanosomatida</taxon>
        <taxon>Trypanosomatidae</taxon>
        <taxon>Trypanosoma</taxon>
        <taxon>Schizotrypanum</taxon>
    </lineage>
</organism>
<name>K2LUF0_TRYCR</name>
<protein>
    <submittedName>
        <fullName evidence="1">Trans-sialidase, putative</fullName>
    </submittedName>
</protein>
<dbReference type="Proteomes" id="UP000007350">
    <property type="component" value="Unassembled WGS sequence"/>
</dbReference>
<gene>
    <name evidence="1" type="ORF">MOQ_009926</name>
</gene>
<accession>K2LUF0</accession>